<feature type="compositionally biased region" description="Low complexity" evidence="1">
    <location>
        <begin position="337"/>
        <end position="348"/>
    </location>
</feature>
<keyword evidence="4" id="KW-1185">Reference proteome</keyword>
<dbReference type="EMBL" id="QJKJ01011319">
    <property type="protein sequence ID" value="RDX71471.1"/>
    <property type="molecule type" value="Genomic_DNA"/>
</dbReference>
<dbReference type="OrthoDB" id="6431331at2759"/>
<dbReference type="PANTHER" id="PTHR43139">
    <property type="entry name" value="SI:DKEY-122A22.2"/>
    <property type="match status" value="1"/>
</dbReference>
<evidence type="ECO:0000259" key="2">
    <source>
        <dbReference type="Pfam" id="PF00561"/>
    </source>
</evidence>
<gene>
    <name evidence="3" type="primary">mhpC2</name>
    <name evidence="3" type="ORF">CR513_49176</name>
</gene>
<organism evidence="3 4">
    <name type="scientific">Mucuna pruriens</name>
    <name type="common">Velvet bean</name>
    <name type="synonym">Dolichos pruriens</name>
    <dbReference type="NCBI Taxonomy" id="157652"/>
    <lineage>
        <taxon>Eukaryota</taxon>
        <taxon>Viridiplantae</taxon>
        <taxon>Streptophyta</taxon>
        <taxon>Embryophyta</taxon>
        <taxon>Tracheophyta</taxon>
        <taxon>Spermatophyta</taxon>
        <taxon>Magnoliopsida</taxon>
        <taxon>eudicotyledons</taxon>
        <taxon>Gunneridae</taxon>
        <taxon>Pentapetalae</taxon>
        <taxon>rosids</taxon>
        <taxon>fabids</taxon>
        <taxon>Fabales</taxon>
        <taxon>Fabaceae</taxon>
        <taxon>Papilionoideae</taxon>
        <taxon>50 kb inversion clade</taxon>
        <taxon>NPAAA clade</taxon>
        <taxon>indigoferoid/millettioid clade</taxon>
        <taxon>Phaseoleae</taxon>
        <taxon>Mucuna</taxon>
    </lineage>
</organism>
<comment type="caution">
    <text evidence="3">The sequence shown here is derived from an EMBL/GenBank/DDBJ whole genome shotgun (WGS) entry which is preliminary data.</text>
</comment>
<dbReference type="Gene3D" id="3.40.50.1820">
    <property type="entry name" value="alpha/beta hydrolase"/>
    <property type="match status" value="1"/>
</dbReference>
<protein>
    <submittedName>
        <fullName evidence="3">2-hydroxy-6-oxononadienedioate/2-hydroxy-6-oxononatrienedioate hydrolase 2</fullName>
    </submittedName>
</protein>
<dbReference type="InterPro" id="IPR052370">
    <property type="entry name" value="Meta-cleavage_hydrolase"/>
</dbReference>
<evidence type="ECO:0000313" key="3">
    <source>
        <dbReference type="EMBL" id="RDX71471.1"/>
    </source>
</evidence>
<dbReference type="Proteomes" id="UP000257109">
    <property type="component" value="Unassembled WGS sequence"/>
</dbReference>
<reference evidence="3" key="1">
    <citation type="submission" date="2018-05" db="EMBL/GenBank/DDBJ databases">
        <title>Draft genome of Mucuna pruriens seed.</title>
        <authorList>
            <person name="Nnadi N.E."/>
            <person name="Vos R."/>
            <person name="Hasami M.H."/>
            <person name="Devisetty U.K."/>
            <person name="Aguiy J.C."/>
        </authorList>
    </citation>
    <scope>NUCLEOTIDE SEQUENCE [LARGE SCALE GENOMIC DNA]</scope>
    <source>
        <strain evidence="3">JCA_2017</strain>
    </source>
</reference>
<sequence>MTQCLFSITETRNRCYRSMFTGSGLRSTITDLKDGTVMHCWEPRVRTEAKPNLILIHGLGSNALWQWGDFVRHVTPVFNVYVPDLVFFGGSYTSRTDRGERFQAECIMRVMDAKGVRRVSVVGLSYGGFVGYSMAATGGEAVERVVVCGSGVCMEEKDVKEGLFPVTDLDEAANILVPQSPNRLVQLVGYTFFKPPPLAWFPSCLLLDFLEAMCRDYEQEKKELIKAIVKDRKLSDLPTISQLDNPHCKFVIVKLKGFTLFCMQPTLIIWGEHDQVFPLELGHRLKRHLGDNAQLVVIKNAGHAFNVEKAKEFYSILQSYLVDLQPPAESSPSKCQNNKSSVNSNTKK</sequence>
<feature type="region of interest" description="Disordered" evidence="1">
    <location>
        <begin position="327"/>
        <end position="348"/>
    </location>
</feature>
<dbReference type="SUPFAM" id="SSF53474">
    <property type="entry name" value="alpha/beta-Hydrolases"/>
    <property type="match status" value="1"/>
</dbReference>
<dbReference type="STRING" id="157652.A0A371EZM3"/>
<proteinExistence type="predicted"/>
<accession>A0A371EZM3</accession>
<dbReference type="PANTHER" id="PTHR43139:SF59">
    <property type="entry name" value="ALPHA_BETA-HYDROLASES SUPERFAMILY PROTEIN"/>
    <property type="match status" value="1"/>
</dbReference>
<evidence type="ECO:0000256" key="1">
    <source>
        <dbReference type="SAM" id="MobiDB-lite"/>
    </source>
</evidence>
<feature type="non-terminal residue" evidence="3">
    <location>
        <position position="1"/>
    </location>
</feature>
<keyword evidence="3" id="KW-0378">Hydrolase</keyword>
<evidence type="ECO:0000313" key="4">
    <source>
        <dbReference type="Proteomes" id="UP000257109"/>
    </source>
</evidence>
<dbReference type="GO" id="GO:0016787">
    <property type="term" value="F:hydrolase activity"/>
    <property type="evidence" value="ECO:0007669"/>
    <property type="project" value="UniProtKB-KW"/>
</dbReference>
<name>A0A371EZM3_MUCPR</name>
<dbReference type="AlphaFoldDB" id="A0A371EZM3"/>
<dbReference type="InterPro" id="IPR000073">
    <property type="entry name" value="AB_hydrolase_1"/>
</dbReference>
<dbReference type="InterPro" id="IPR029058">
    <property type="entry name" value="AB_hydrolase_fold"/>
</dbReference>
<dbReference type="Pfam" id="PF00561">
    <property type="entry name" value="Abhydrolase_1"/>
    <property type="match status" value="1"/>
</dbReference>
<feature type="domain" description="AB hydrolase-1" evidence="2">
    <location>
        <begin position="51"/>
        <end position="309"/>
    </location>
</feature>